<dbReference type="AlphaFoldDB" id="A0A0A9CS14"/>
<protein>
    <submittedName>
        <fullName evidence="2">Uncharacterized protein</fullName>
    </submittedName>
</protein>
<dbReference type="EMBL" id="GBRH01220672">
    <property type="protein sequence ID" value="JAD77223.1"/>
    <property type="molecule type" value="Transcribed_RNA"/>
</dbReference>
<feature type="compositionally biased region" description="Basic and acidic residues" evidence="1">
    <location>
        <begin position="88"/>
        <end position="102"/>
    </location>
</feature>
<proteinExistence type="predicted"/>
<feature type="region of interest" description="Disordered" evidence="1">
    <location>
        <begin position="80"/>
        <end position="105"/>
    </location>
</feature>
<reference evidence="2" key="2">
    <citation type="journal article" date="2015" name="Data Brief">
        <title>Shoot transcriptome of the giant reed, Arundo donax.</title>
        <authorList>
            <person name="Barrero R.A."/>
            <person name="Guerrero F.D."/>
            <person name="Moolhuijzen P."/>
            <person name="Goolsby J.A."/>
            <person name="Tidwell J."/>
            <person name="Bellgard S.E."/>
            <person name="Bellgard M.I."/>
        </authorList>
    </citation>
    <scope>NUCLEOTIDE SEQUENCE</scope>
    <source>
        <tissue evidence="2">Shoot tissue taken approximately 20 cm above the soil surface</tissue>
    </source>
</reference>
<evidence type="ECO:0000313" key="2">
    <source>
        <dbReference type="EMBL" id="JAD77223.1"/>
    </source>
</evidence>
<sequence length="142" mass="15336">MNPEFDSDLLNSVAAAGGVLLVRRSIVVRKCARTGYLVLEMADADSSDFTFCKVSSAENDDQLGSPKAIPVASMTLEDVRGDNASISKKNEMHTNDSDKDGKSSSISDRIASVSLQDCNLKEPVIQTIKGANQMFHLSQKCH</sequence>
<organism evidence="2">
    <name type="scientific">Arundo donax</name>
    <name type="common">Giant reed</name>
    <name type="synonym">Donax arundinaceus</name>
    <dbReference type="NCBI Taxonomy" id="35708"/>
    <lineage>
        <taxon>Eukaryota</taxon>
        <taxon>Viridiplantae</taxon>
        <taxon>Streptophyta</taxon>
        <taxon>Embryophyta</taxon>
        <taxon>Tracheophyta</taxon>
        <taxon>Spermatophyta</taxon>
        <taxon>Magnoliopsida</taxon>
        <taxon>Liliopsida</taxon>
        <taxon>Poales</taxon>
        <taxon>Poaceae</taxon>
        <taxon>PACMAD clade</taxon>
        <taxon>Arundinoideae</taxon>
        <taxon>Arundineae</taxon>
        <taxon>Arundo</taxon>
    </lineage>
</organism>
<reference evidence="2" key="1">
    <citation type="submission" date="2014-09" db="EMBL/GenBank/DDBJ databases">
        <authorList>
            <person name="Magalhaes I.L.F."/>
            <person name="Oliveira U."/>
            <person name="Santos F.R."/>
            <person name="Vidigal T.H.D.A."/>
            <person name="Brescovit A.D."/>
            <person name="Santos A.J."/>
        </authorList>
    </citation>
    <scope>NUCLEOTIDE SEQUENCE</scope>
    <source>
        <tissue evidence="2">Shoot tissue taken approximately 20 cm above the soil surface</tissue>
    </source>
</reference>
<name>A0A0A9CS14_ARUDO</name>
<accession>A0A0A9CS14</accession>
<evidence type="ECO:0000256" key="1">
    <source>
        <dbReference type="SAM" id="MobiDB-lite"/>
    </source>
</evidence>